<evidence type="ECO:0000313" key="5">
    <source>
        <dbReference type="Proteomes" id="UP000762110"/>
    </source>
</evidence>
<organism evidence="4 5">
    <name type="scientific">Pedobacter boryungensis</name>
    <dbReference type="NCBI Taxonomy" id="869962"/>
    <lineage>
        <taxon>Bacteria</taxon>
        <taxon>Pseudomonadati</taxon>
        <taxon>Bacteroidota</taxon>
        <taxon>Sphingobacteriia</taxon>
        <taxon>Sphingobacteriales</taxon>
        <taxon>Sphingobacteriaceae</taxon>
        <taxon>Pedobacter</taxon>
    </lineage>
</organism>
<reference evidence="4 5" key="1">
    <citation type="submission" date="2020-05" db="EMBL/GenBank/DDBJ databases">
        <title>Description of Pedobacter foliorum sp. nov.</title>
        <authorList>
            <person name="Qi S."/>
            <person name="Carlier A."/>
            <person name="Cnockaert M."/>
            <person name="Vandamme P."/>
        </authorList>
    </citation>
    <scope>NUCLEOTIDE SEQUENCE [LARGE SCALE GENOMIC DNA]</scope>
    <source>
        <strain evidence="4 5">LMG 31300</strain>
    </source>
</reference>
<gene>
    <name evidence="4" type="ORF">HQN85_12675</name>
</gene>
<accession>A0ABX2DGC6</accession>
<feature type="region of interest" description="Disordered" evidence="2">
    <location>
        <begin position="658"/>
        <end position="700"/>
    </location>
</feature>
<name>A0ABX2DGC6_9SPHI</name>
<dbReference type="RefSeq" id="WP_173272798.1">
    <property type="nucleotide sequence ID" value="NZ_JBHTJU010000001.1"/>
</dbReference>
<dbReference type="Proteomes" id="UP000762110">
    <property type="component" value="Unassembled WGS sequence"/>
</dbReference>
<proteinExistence type="predicted"/>
<dbReference type="InterPro" id="IPR005653">
    <property type="entry name" value="OstA-like_N"/>
</dbReference>
<evidence type="ECO:0000256" key="2">
    <source>
        <dbReference type="SAM" id="MobiDB-lite"/>
    </source>
</evidence>
<evidence type="ECO:0000313" key="4">
    <source>
        <dbReference type="EMBL" id="NQX32589.1"/>
    </source>
</evidence>
<evidence type="ECO:0000259" key="3">
    <source>
        <dbReference type="Pfam" id="PF13100"/>
    </source>
</evidence>
<feature type="coiled-coil region" evidence="1">
    <location>
        <begin position="318"/>
        <end position="377"/>
    </location>
</feature>
<dbReference type="Gene3D" id="2.60.450.10">
    <property type="entry name" value="Lipopolysaccharide (LPS) transport protein A like domain"/>
    <property type="match status" value="3"/>
</dbReference>
<sequence>MLFAQQRTKIELVSSDRLTVDTKTNINYVINPVFRQDNATLRSDSAVFYKDRNYFEAFKNVHINQGDTVNIYSDFLNYDGNAKKAHLSNNVKMIDPTSTLTTNVLDYNMATKIGEYSTGGKIVNKDVVLTSKRGYYFANTKDAYFRYNVVVVTPQSTIKSDTLRYNTFTNWTYFYGPTNIKGKDDNLYTENGAYNTKSENAYFGKKNLYTQNTKSLKGDSLYYYGKTGYGRAVKNIVFIDTSDRTLLRGQLGEYYKADERVVVTKNAYFGMATKDSITVKNKKIPDTLWLGADTLATQKVLQHTLKLLNKPIIQKDNEVGSEDEKAKEEKEKEKAEAKKAAAAQIVKRPVVVNTDTKKLSKKERKLAEQQAKDLKNNPPPIKLLDSTKINTDSVKKDSLIKVVPPPTVNKTIAPSNKDSVQTAKKIALKPDDKKAISTVTNGIKSKIANPNPLKKDSTAVFNPADTVRTRVIKAFHNVRVFKSNMQAKADSLFYTAADSTLRWYKNPILWSEGTQQTGDTIHVFFKNDKIHSFQVLQNGFLVNVETDSTKFNQVKGKKITGFFREGELRNMYVDGNAESIYYSKDDKGNYDKMNQSVSSRIKFLFKDKELTDILYIKEAEGATNPMNKLPKETLLTGFIWKPELRPVSKADIIKGKPAVKPTSKNTTAKPTVKVTGNDPSGIKPILPPKKTTGDLNKSKTLVKPAIAPPVKVDTTKTKIQP</sequence>
<dbReference type="Pfam" id="PF13100">
    <property type="entry name" value="OstA_2"/>
    <property type="match status" value="1"/>
</dbReference>
<keyword evidence="1" id="KW-0175">Coiled coil</keyword>
<keyword evidence="5" id="KW-1185">Reference proteome</keyword>
<feature type="domain" description="Organic solvent tolerance-like N-terminal" evidence="3">
    <location>
        <begin position="8"/>
        <end position="161"/>
    </location>
</feature>
<dbReference type="EMBL" id="JABMKV010000003">
    <property type="protein sequence ID" value="NQX32589.1"/>
    <property type="molecule type" value="Genomic_DNA"/>
</dbReference>
<comment type="caution">
    <text evidence="4">The sequence shown here is derived from an EMBL/GenBank/DDBJ whole genome shotgun (WGS) entry which is preliminary data.</text>
</comment>
<evidence type="ECO:0000256" key="1">
    <source>
        <dbReference type="SAM" id="Coils"/>
    </source>
</evidence>
<protein>
    <recommendedName>
        <fullName evidence="3">Organic solvent tolerance-like N-terminal domain-containing protein</fullName>
    </recommendedName>
</protein>